<evidence type="ECO:0000313" key="1">
    <source>
        <dbReference type="EMBL" id="MCM1990358.1"/>
    </source>
</evidence>
<comment type="caution">
    <text evidence="1">The sequence shown here is derived from an EMBL/GenBank/DDBJ whole genome shotgun (WGS) entry which is preliminary data.</text>
</comment>
<name>A0A9J6P2E2_9CLOT</name>
<reference evidence="1" key="2">
    <citation type="submission" date="2021-04" db="EMBL/GenBank/DDBJ databases">
        <authorList>
            <person name="Dong X."/>
        </authorList>
    </citation>
    <scope>NUCLEOTIDE SEQUENCE</scope>
    <source>
        <strain evidence="1">ZWT</strain>
    </source>
</reference>
<dbReference type="RefSeq" id="WP_250859395.1">
    <property type="nucleotide sequence ID" value="NZ_JAGSOJ010000002.1"/>
</dbReference>
<dbReference type="EMBL" id="JAGSOJ010000002">
    <property type="protein sequence ID" value="MCM1990358.1"/>
    <property type="molecule type" value="Genomic_DNA"/>
</dbReference>
<proteinExistence type="predicted"/>
<reference evidence="1" key="1">
    <citation type="journal article" date="2021" name="mSystems">
        <title>Bacteria and Archaea Synergistically Convert Glycine Betaine to Biogenic Methane in the Formosa Cold Seep of the South China Sea.</title>
        <authorList>
            <person name="Li L."/>
            <person name="Zhang W."/>
            <person name="Zhang S."/>
            <person name="Song L."/>
            <person name="Sun Q."/>
            <person name="Zhang H."/>
            <person name="Xiang H."/>
            <person name="Dong X."/>
        </authorList>
    </citation>
    <scope>NUCLEOTIDE SEQUENCE</scope>
    <source>
        <strain evidence="1">ZWT</strain>
    </source>
</reference>
<keyword evidence="2" id="KW-1185">Reference proteome</keyword>
<sequence>MTNIKEVKRLLDKWQDILRLRDWDIKIKMVDTEWRKSGDVKIDVDNSNAILLINSNPKVTNLEELVVHELLHIKLWKMDQMIEKSIIREFGEDDNCSKKDFAMDHFFMTLESTVEDLAKGFLAANGSEQEVSFGRLRKEVEGEIGEVENIYDKVGEVE</sequence>
<evidence type="ECO:0000313" key="2">
    <source>
        <dbReference type="Proteomes" id="UP001056429"/>
    </source>
</evidence>
<dbReference type="AlphaFoldDB" id="A0A9J6P2E2"/>
<dbReference type="Proteomes" id="UP001056429">
    <property type="component" value="Unassembled WGS sequence"/>
</dbReference>
<accession>A0A9J6P2E2</accession>
<protein>
    <submittedName>
        <fullName evidence="1">Uncharacterized protein</fullName>
    </submittedName>
</protein>
<organism evidence="1 2">
    <name type="scientific">Oceanirhabdus seepicola</name>
    <dbReference type="NCBI Taxonomy" id="2828781"/>
    <lineage>
        <taxon>Bacteria</taxon>
        <taxon>Bacillati</taxon>
        <taxon>Bacillota</taxon>
        <taxon>Clostridia</taxon>
        <taxon>Eubacteriales</taxon>
        <taxon>Clostridiaceae</taxon>
        <taxon>Oceanirhabdus</taxon>
    </lineage>
</organism>
<gene>
    <name evidence="1" type="ORF">KDK92_11485</name>
</gene>